<dbReference type="InterPro" id="IPR027417">
    <property type="entry name" value="P-loop_NTPase"/>
</dbReference>
<feature type="region of interest" description="Disordered" evidence="4">
    <location>
        <begin position="127"/>
        <end position="147"/>
    </location>
</feature>
<feature type="region of interest" description="Disordered" evidence="4">
    <location>
        <begin position="321"/>
        <end position="365"/>
    </location>
</feature>
<organism evidence="6 7">
    <name type="scientific">Gemmata massiliana</name>
    <dbReference type="NCBI Taxonomy" id="1210884"/>
    <lineage>
        <taxon>Bacteria</taxon>
        <taxon>Pseudomonadati</taxon>
        <taxon>Planctomycetota</taxon>
        <taxon>Planctomycetia</taxon>
        <taxon>Gemmatales</taxon>
        <taxon>Gemmataceae</taxon>
        <taxon>Gemmata</taxon>
    </lineage>
</organism>
<keyword evidence="1" id="KW-0547">Nucleotide-binding</keyword>
<accession>A0A6P2D9G2</accession>
<sequence>MNGAPPDVGTRAHVRLLRARGFGVCKPDPREKMPTYEGWSARSLEADDFADGEQLGLMAGALSDGNRPGHSLVTLDLDSDRAVQLADKYLPRTSLAEGRPGKVRSHRSFLVPNSSIPDWARSTAQQAARAAEAKAGHPGPFTKSFPHHETGKEAIRFVGTGGQTVCPPSTHPSGEIREWDGGEPGDPVVFNFRDLWDAVCELASACDCRLPSVGPRPNRPAGGSSGATGVDLITRRVLPWLAKCDPAVSGQGGHGKTLKVARGLVRGFLLDADLALDLLLQHYNPRCAPEWSEGDLRHKVADAEQCAFGLPDGYLLNAQRPERASRTRSNFTGATRTERPTDNGGVPAAEPSPATETFPRPGVGEEWNDPHRLARLFLDRYRHADRATLVQWRDQYHRWEQGAWVPVSDADLDAELARHCREVFQADFPVRIAEAQRAAESEGRERPQKPPKVYPVTTATRANVRVNLAGLANVSDDGRAIPFWLDGRDGPVPTAVISAPNGLFRLGDIAAGGRAFSEPTPQLFTPNALSFDVSSSAGQPGEWLRRLEEWFNGDKNSIAGLQEWFGYFLSAETRAQKALLLVGPPRSGKGTIMHVLAELVGHSNVASTSFASLGESFGLEDLLGKRLALIPDARLSGRTDVASVVERLLSISGEDLQSVNRKNRPRLTARVYTRFLIATNVMPQLPDASDAIASRFHILNTPNSWLGREDPALKTKLQGELPAILKWAAEGWARLNRQNMIFTPNQVAERFSRELRDLSNPVMAFVRQRCYVGPDYSTDVSEIYGAWVTWNRERGREHVPDQSIFGRDLNATLPHLRVGQRRDLARRVRVYRGISVREEAAWGDDDASDAA</sequence>
<dbReference type="Gene3D" id="3.40.50.300">
    <property type="entry name" value="P-loop containing nucleotide triphosphate hydrolases"/>
    <property type="match status" value="1"/>
</dbReference>
<evidence type="ECO:0000313" key="6">
    <source>
        <dbReference type="EMBL" id="VTR97819.1"/>
    </source>
</evidence>
<dbReference type="Proteomes" id="UP000464178">
    <property type="component" value="Chromosome"/>
</dbReference>
<dbReference type="NCBIfam" id="TIGR01613">
    <property type="entry name" value="primase_Cterm"/>
    <property type="match status" value="1"/>
</dbReference>
<name>A0A6P2D9G2_9BACT</name>
<dbReference type="KEGG" id="gms:SOIL9_05260"/>
<dbReference type="PROSITE" id="PS51206">
    <property type="entry name" value="SF3_HELICASE_1"/>
    <property type="match status" value="1"/>
</dbReference>
<dbReference type="EMBL" id="LR593886">
    <property type="protein sequence ID" value="VTR97819.1"/>
    <property type="molecule type" value="Genomic_DNA"/>
</dbReference>
<evidence type="ECO:0000256" key="2">
    <source>
        <dbReference type="ARBA" id="ARBA00022801"/>
    </source>
</evidence>
<keyword evidence="7" id="KW-1185">Reference proteome</keyword>
<keyword evidence="3" id="KW-0067">ATP-binding</keyword>
<evidence type="ECO:0000256" key="1">
    <source>
        <dbReference type="ARBA" id="ARBA00022741"/>
    </source>
</evidence>
<evidence type="ECO:0000313" key="7">
    <source>
        <dbReference type="Proteomes" id="UP000464178"/>
    </source>
</evidence>
<dbReference type="GO" id="GO:0016787">
    <property type="term" value="F:hydrolase activity"/>
    <property type="evidence" value="ECO:0007669"/>
    <property type="project" value="UniProtKB-KW"/>
</dbReference>
<dbReference type="Pfam" id="PF19263">
    <property type="entry name" value="DUF5906"/>
    <property type="match status" value="1"/>
</dbReference>
<dbReference type="InterPro" id="IPR051620">
    <property type="entry name" value="ORF904-like_C"/>
</dbReference>
<dbReference type="SUPFAM" id="SSF52540">
    <property type="entry name" value="P-loop containing nucleoside triphosphate hydrolases"/>
    <property type="match status" value="1"/>
</dbReference>
<evidence type="ECO:0000256" key="3">
    <source>
        <dbReference type="ARBA" id="ARBA00022840"/>
    </source>
</evidence>
<dbReference type="InterPro" id="IPR014015">
    <property type="entry name" value="Helicase_SF3_DNA-vir"/>
</dbReference>
<dbReference type="PANTHER" id="PTHR35372">
    <property type="entry name" value="ATP BINDING PROTEIN-RELATED"/>
    <property type="match status" value="1"/>
</dbReference>
<evidence type="ECO:0000256" key="4">
    <source>
        <dbReference type="SAM" id="MobiDB-lite"/>
    </source>
</evidence>
<reference evidence="6 7" key="1">
    <citation type="submission" date="2019-05" db="EMBL/GenBank/DDBJ databases">
        <authorList>
            <consortium name="Science for Life Laboratories"/>
        </authorList>
    </citation>
    <scope>NUCLEOTIDE SEQUENCE [LARGE SCALE GENOMIC DNA]</scope>
    <source>
        <strain evidence="6">Soil9</strain>
    </source>
</reference>
<protein>
    <submittedName>
        <fullName evidence="6">Phage/plasmid primase, P4 family, C-terminal domain protein</fullName>
    </submittedName>
</protein>
<gene>
    <name evidence="6" type="ORF">SOIL9_05260</name>
</gene>
<dbReference type="PANTHER" id="PTHR35372:SF2">
    <property type="entry name" value="SF3 HELICASE DOMAIN-CONTAINING PROTEIN"/>
    <property type="match status" value="1"/>
</dbReference>
<keyword evidence="2" id="KW-0378">Hydrolase</keyword>
<dbReference type="InterPro" id="IPR045455">
    <property type="entry name" value="NrS-1_pol-like_helicase"/>
</dbReference>
<dbReference type="RefSeq" id="WP_162671374.1">
    <property type="nucleotide sequence ID" value="NZ_LR593886.1"/>
</dbReference>
<evidence type="ECO:0000259" key="5">
    <source>
        <dbReference type="PROSITE" id="PS51206"/>
    </source>
</evidence>
<dbReference type="AlphaFoldDB" id="A0A6P2D9G2"/>
<proteinExistence type="predicted"/>
<dbReference type="InterPro" id="IPR006500">
    <property type="entry name" value="Helicase_put_C_phage/plasmid"/>
</dbReference>
<feature type="domain" description="SF3 helicase" evidence="5">
    <location>
        <begin position="556"/>
        <end position="714"/>
    </location>
</feature>
<dbReference type="GO" id="GO:0005524">
    <property type="term" value="F:ATP binding"/>
    <property type="evidence" value="ECO:0007669"/>
    <property type="project" value="UniProtKB-KW"/>
</dbReference>